<dbReference type="EMBL" id="CP004387">
    <property type="protein sequence ID" value="AJD50073.1"/>
    <property type="molecule type" value="Genomic_DNA"/>
</dbReference>
<keyword evidence="6" id="KW-1003">Cell membrane</keyword>
<dbReference type="STRING" id="391936.S7S_18305"/>
<dbReference type="PANTHER" id="PTHR23427:SF2">
    <property type="entry name" value="SURFEIT LOCUS PROTEIN 1"/>
    <property type="match status" value="1"/>
</dbReference>
<evidence type="ECO:0000313" key="8">
    <source>
        <dbReference type="Proteomes" id="UP000006764"/>
    </source>
</evidence>
<dbReference type="InterPro" id="IPR002994">
    <property type="entry name" value="Surf1/Shy1"/>
</dbReference>
<keyword evidence="5 6" id="KW-0472">Membrane</keyword>
<keyword evidence="4 6" id="KW-1133">Transmembrane helix</keyword>
<organism evidence="7 8">
    <name type="scientific">Isoalcanivorax pacificus W11-5</name>
    <dbReference type="NCBI Taxonomy" id="391936"/>
    <lineage>
        <taxon>Bacteria</taxon>
        <taxon>Pseudomonadati</taxon>
        <taxon>Pseudomonadota</taxon>
        <taxon>Gammaproteobacteria</taxon>
        <taxon>Oceanospirillales</taxon>
        <taxon>Alcanivoracaceae</taxon>
        <taxon>Isoalcanivorax</taxon>
    </lineage>
</organism>
<feature type="transmembrane region" description="Helical" evidence="6">
    <location>
        <begin position="217"/>
        <end position="238"/>
    </location>
</feature>
<evidence type="ECO:0000256" key="4">
    <source>
        <dbReference type="ARBA" id="ARBA00022989"/>
    </source>
</evidence>
<gene>
    <name evidence="7" type="ORF">S7S_18305</name>
</gene>
<comment type="similarity">
    <text evidence="2 6">Belongs to the SURF1 family.</text>
</comment>
<comment type="subcellular location">
    <subcellularLocation>
        <location evidence="6">Cell membrane</location>
        <topology evidence="6">Multi-pass membrane protein</topology>
    </subcellularLocation>
    <subcellularLocation>
        <location evidence="1">Membrane</location>
    </subcellularLocation>
</comment>
<evidence type="ECO:0000256" key="6">
    <source>
        <dbReference type="RuleBase" id="RU363076"/>
    </source>
</evidence>
<keyword evidence="8" id="KW-1185">Reference proteome</keyword>
<reference evidence="7 8" key="1">
    <citation type="journal article" date="2012" name="J. Bacteriol.">
        <title>Genome sequence of an alkane-degrading bacterium, Alcanivorax pacificus type strain W11-5, isolated from deep sea sediment.</title>
        <authorList>
            <person name="Lai Q."/>
            <person name="Shao Z."/>
        </authorList>
    </citation>
    <scope>NUCLEOTIDE SEQUENCE [LARGE SCALE GENOMIC DNA]</scope>
    <source>
        <strain evidence="7 8">W11-5</strain>
    </source>
</reference>
<dbReference type="PANTHER" id="PTHR23427">
    <property type="entry name" value="SURFEIT LOCUS PROTEIN"/>
    <property type="match status" value="1"/>
</dbReference>
<sequence length="246" mass="26691">MTTHRTPARRPWGLVLWLVFLLAACGSFIALGTWQIERRAWKLDLIERVEARVHAAPVAAPGEADWPAVNADRHAYRPVQLSGTWLPGHDTLVQASTTLGSGYWVLTPLQRDDGSVVLVNRGFAPPAQRAAGSIPLPSGQVTVTGLLRLTEPDGGFLRANDPAAGRWYSRDVDAIAHTHALARVAPYFVDAGADDAPRATGAPVPGLTVVRFHNSHLVYTITWYALALMSAGAALFLIRDARRRRG</sequence>
<dbReference type="CDD" id="cd06662">
    <property type="entry name" value="SURF1"/>
    <property type="match status" value="1"/>
</dbReference>
<accession>A0A0B4XUB2</accession>
<evidence type="ECO:0000313" key="7">
    <source>
        <dbReference type="EMBL" id="AJD50073.1"/>
    </source>
</evidence>
<dbReference type="RefSeq" id="WP_008734494.1">
    <property type="nucleotide sequence ID" value="NZ_CP004387.1"/>
</dbReference>
<dbReference type="Proteomes" id="UP000006764">
    <property type="component" value="Chromosome"/>
</dbReference>
<dbReference type="KEGG" id="apac:S7S_18305"/>
<proteinExistence type="inferred from homology"/>
<keyword evidence="3 6" id="KW-0812">Transmembrane</keyword>
<dbReference type="PROSITE" id="PS51257">
    <property type="entry name" value="PROKAR_LIPOPROTEIN"/>
    <property type="match status" value="1"/>
</dbReference>
<evidence type="ECO:0000256" key="1">
    <source>
        <dbReference type="ARBA" id="ARBA00004370"/>
    </source>
</evidence>
<evidence type="ECO:0000256" key="5">
    <source>
        <dbReference type="ARBA" id="ARBA00023136"/>
    </source>
</evidence>
<dbReference type="PROSITE" id="PS50895">
    <property type="entry name" value="SURF1"/>
    <property type="match status" value="1"/>
</dbReference>
<evidence type="ECO:0000256" key="3">
    <source>
        <dbReference type="ARBA" id="ARBA00022692"/>
    </source>
</evidence>
<name>A0A0B4XUB2_9GAMM</name>
<protein>
    <recommendedName>
        <fullName evidence="6">SURF1-like protein</fullName>
    </recommendedName>
</protein>
<comment type="caution">
    <text evidence="6">Lacks conserved residue(s) required for the propagation of feature annotation.</text>
</comment>
<evidence type="ECO:0000256" key="2">
    <source>
        <dbReference type="ARBA" id="ARBA00007165"/>
    </source>
</evidence>
<dbReference type="Pfam" id="PF02104">
    <property type="entry name" value="SURF1"/>
    <property type="match status" value="1"/>
</dbReference>
<dbReference type="HOGENOM" id="CLU_047737_4_1_6"/>
<dbReference type="InterPro" id="IPR045214">
    <property type="entry name" value="Surf1/Surf4"/>
</dbReference>
<dbReference type="GO" id="GO:0005886">
    <property type="term" value="C:plasma membrane"/>
    <property type="evidence" value="ECO:0007669"/>
    <property type="project" value="UniProtKB-SubCell"/>
</dbReference>
<dbReference type="AlphaFoldDB" id="A0A0B4XUB2"/>